<proteinExistence type="predicted"/>
<dbReference type="Gene3D" id="3.40.30.10">
    <property type="entry name" value="Glutaredoxin"/>
    <property type="match status" value="1"/>
</dbReference>
<dbReference type="CDD" id="cd02961">
    <property type="entry name" value="PDI_a_family"/>
    <property type="match status" value="1"/>
</dbReference>
<reference evidence="3 4" key="1">
    <citation type="journal article" date="2015" name="Genome Announc.">
        <title>The 474-Kilobase-Pair Complete Genome Sequence of CeV-01B, a Virus Infecting Haptolina (Chrysochromulina) ericina (Prymnesiophyceae).</title>
        <authorList>
            <person name="Gallot-Lavallee L."/>
            <person name="Pagarete A."/>
            <person name="Legendre M."/>
            <person name="Santini S."/>
            <person name="Sandaa R.A."/>
            <person name="Himmelbauer H."/>
            <person name="Ogata H."/>
            <person name="Bratbak G."/>
            <person name="Claverie J.M."/>
        </authorList>
    </citation>
    <scope>NUCLEOTIDE SEQUENCE [LARGE SCALE GENOMIC DNA]</scope>
    <source>
        <strain evidence="3">CeV-01B</strain>
    </source>
</reference>
<keyword evidence="3" id="KW-0413">Isomerase</keyword>
<dbReference type="PANTHER" id="PTHR45815:SF3">
    <property type="entry name" value="PROTEIN DISULFIDE-ISOMERASE A6"/>
    <property type="match status" value="1"/>
</dbReference>
<sequence length="169" mass="19446">MSVGDLFNKFITGIKSAFSNNKLAIGICFVVFIVIGIVYYYKIVYPKYINKDYVDNREFIPKDSKSNEARDSKSNEATLYFFYTDWCPLSKKAEPEWKGFKEDTGGSYDGVSLTFIEVDCDKDPEVADKFNINGYPTIKLVYNDKIYEYDAKPDRSILAKFLSDIFTNP</sequence>
<dbReference type="InterPro" id="IPR036249">
    <property type="entry name" value="Thioredoxin-like_sf"/>
</dbReference>
<feature type="domain" description="Thioredoxin" evidence="2">
    <location>
        <begin position="48"/>
        <end position="167"/>
    </location>
</feature>
<feature type="transmembrane region" description="Helical" evidence="1">
    <location>
        <begin position="23"/>
        <end position="41"/>
    </location>
</feature>
<dbReference type="OrthoDB" id="25418at10239"/>
<dbReference type="Pfam" id="PF00085">
    <property type="entry name" value="Thioredoxin"/>
    <property type="match status" value="1"/>
</dbReference>
<evidence type="ECO:0000313" key="4">
    <source>
        <dbReference type="Proteomes" id="UP000203826"/>
    </source>
</evidence>
<dbReference type="KEGG" id="vg:26049080"/>
<name>A0A0N9QAF9_9VIRU</name>
<evidence type="ECO:0000259" key="2">
    <source>
        <dbReference type="PROSITE" id="PS51352"/>
    </source>
</evidence>
<dbReference type="PROSITE" id="PS51352">
    <property type="entry name" value="THIOREDOXIN_2"/>
    <property type="match status" value="1"/>
</dbReference>
<dbReference type="GO" id="GO:0034976">
    <property type="term" value="P:response to endoplasmic reticulum stress"/>
    <property type="evidence" value="ECO:0007669"/>
    <property type="project" value="TreeGrafter"/>
</dbReference>
<dbReference type="Proteomes" id="UP000203826">
    <property type="component" value="Segment"/>
</dbReference>
<accession>A0A0N9QAF9</accession>
<gene>
    <name evidence="3" type="ORF">ceV_213</name>
</gene>
<keyword evidence="4" id="KW-1185">Reference proteome</keyword>
<keyword evidence="1" id="KW-0472">Membrane</keyword>
<dbReference type="InterPro" id="IPR013766">
    <property type="entry name" value="Thioredoxin_domain"/>
</dbReference>
<dbReference type="PANTHER" id="PTHR45815">
    <property type="entry name" value="PROTEIN DISULFIDE-ISOMERASE A6"/>
    <property type="match status" value="1"/>
</dbReference>
<dbReference type="GO" id="GO:0015035">
    <property type="term" value="F:protein-disulfide reductase activity"/>
    <property type="evidence" value="ECO:0007669"/>
    <property type="project" value="TreeGrafter"/>
</dbReference>
<dbReference type="GO" id="GO:0016853">
    <property type="term" value="F:isomerase activity"/>
    <property type="evidence" value="ECO:0007669"/>
    <property type="project" value="UniProtKB-KW"/>
</dbReference>
<organism evidence="3 4">
    <name type="scientific">Chrysochromulina ericina virus CeV-01B</name>
    <dbReference type="NCBI Taxonomy" id="3070830"/>
    <lineage>
        <taxon>Viruses</taxon>
        <taxon>Varidnaviria</taxon>
        <taxon>Bamfordvirae</taxon>
        <taxon>Nucleocytoviricota</taxon>
        <taxon>Megaviricetes</taxon>
        <taxon>Imitervirales</taxon>
        <taxon>Mesomimiviridae</taxon>
        <taxon>Tethysvirus</taxon>
        <taxon>Tethysvirus raunefjordenense</taxon>
    </lineage>
</organism>
<dbReference type="EMBL" id="KT820662">
    <property type="protein sequence ID" value="ALH23119.1"/>
    <property type="molecule type" value="Genomic_DNA"/>
</dbReference>
<dbReference type="SUPFAM" id="SSF52833">
    <property type="entry name" value="Thioredoxin-like"/>
    <property type="match status" value="1"/>
</dbReference>
<keyword evidence="1" id="KW-1133">Transmembrane helix</keyword>
<protein>
    <submittedName>
        <fullName evidence="3">Protein Disulfide Isomerase (PDIa)</fullName>
    </submittedName>
</protein>
<evidence type="ECO:0000256" key="1">
    <source>
        <dbReference type="SAM" id="Phobius"/>
    </source>
</evidence>
<keyword evidence="1" id="KW-0812">Transmembrane</keyword>
<evidence type="ECO:0000313" key="3">
    <source>
        <dbReference type="EMBL" id="ALH23119.1"/>
    </source>
</evidence>